<gene>
    <name evidence="9" type="primary">mtnD</name>
    <name evidence="11" type="ORF">VB739_10050</name>
</gene>
<dbReference type="CDD" id="cd02232">
    <property type="entry name" value="cupin_ARD"/>
    <property type="match status" value="1"/>
</dbReference>
<proteinExistence type="inferred from homology"/>
<dbReference type="EMBL" id="JAYGHY010000030">
    <property type="protein sequence ID" value="MEA5442892.1"/>
    <property type="molecule type" value="Genomic_DNA"/>
</dbReference>
<dbReference type="Proteomes" id="UP001302329">
    <property type="component" value="Unassembled WGS sequence"/>
</dbReference>
<comment type="function">
    <text evidence="9">Catalyzes 2 different reactions between oxygene and the acireductone 1,2-dihydroxy-3-keto-5-methylthiopentene (DHK-MTPene) depending upon the metal bound in the active site. Fe-containing acireductone dioxygenase (Fe-ARD) produces formate and 2-keto-4-methylthiobutyrate (KMTB), the alpha-ketoacid precursor of methionine in the methionine recycle pathway. Ni-containing acireductone dioxygenase (Ni-ARD) produces methylthiopropionate, carbon monoxide and formate, and does not lie on the methionine recycle pathway.</text>
</comment>
<feature type="region of interest" description="Disordered" evidence="10">
    <location>
        <begin position="1"/>
        <end position="21"/>
    </location>
</feature>
<evidence type="ECO:0000256" key="3">
    <source>
        <dbReference type="ARBA" id="ARBA00022605"/>
    </source>
</evidence>
<feature type="binding site" evidence="9">
    <location>
        <position position="105"/>
    </location>
    <ligand>
        <name>Fe(2+)</name>
        <dbReference type="ChEBI" id="CHEBI:29033"/>
    </ligand>
</feature>
<dbReference type="InterPro" id="IPR004313">
    <property type="entry name" value="ARD"/>
</dbReference>
<keyword evidence="3 9" id="KW-0028">Amino-acid biosynthesis</keyword>
<comment type="catalytic activity">
    <reaction evidence="1 9">
        <text>1,2-dihydroxy-5-(methylsulfanyl)pent-1-en-3-one + O2 = 4-methylsulfanyl-2-oxobutanoate + formate + 2 H(+)</text>
        <dbReference type="Rhea" id="RHEA:24504"/>
        <dbReference type="ChEBI" id="CHEBI:15378"/>
        <dbReference type="ChEBI" id="CHEBI:15379"/>
        <dbReference type="ChEBI" id="CHEBI:15740"/>
        <dbReference type="ChEBI" id="CHEBI:16723"/>
        <dbReference type="ChEBI" id="CHEBI:49252"/>
        <dbReference type="EC" id="1.13.11.54"/>
    </reaction>
</comment>
<comment type="cofactor">
    <cofactor evidence="9">
        <name>Ni(2+)</name>
        <dbReference type="ChEBI" id="CHEBI:49786"/>
    </cofactor>
    <text evidence="9">Binds 1 nickel ion per monomer.</text>
</comment>
<feature type="binding site" evidence="9">
    <location>
        <position position="101"/>
    </location>
    <ligand>
        <name>Fe(2+)</name>
        <dbReference type="ChEBI" id="CHEBI:29033"/>
    </ligand>
</feature>
<dbReference type="PANTHER" id="PTHR23418:SF0">
    <property type="entry name" value="ACIREDUCTONE DIOXYGENASE"/>
    <property type="match status" value="1"/>
</dbReference>
<comment type="cofactor">
    <cofactor evidence="9">
        <name>Fe(2+)</name>
        <dbReference type="ChEBI" id="CHEBI:29033"/>
    </cofactor>
    <text evidence="9">Binds 1 Fe(2+) cation per monomer.</text>
</comment>
<comment type="similarity">
    <text evidence="9">Belongs to the acireductone dioxygenase (ARD) family.</text>
</comment>
<name>A0ABU5SX05_9CYAN</name>
<evidence type="ECO:0000256" key="5">
    <source>
        <dbReference type="ARBA" id="ARBA00022964"/>
    </source>
</evidence>
<evidence type="ECO:0000256" key="4">
    <source>
        <dbReference type="ARBA" id="ARBA00022723"/>
    </source>
</evidence>
<dbReference type="Gene3D" id="2.60.120.10">
    <property type="entry name" value="Jelly Rolls"/>
    <property type="match status" value="1"/>
</dbReference>
<dbReference type="GO" id="GO:0051213">
    <property type="term" value="F:dioxygenase activity"/>
    <property type="evidence" value="ECO:0007669"/>
    <property type="project" value="UniProtKB-KW"/>
</dbReference>
<dbReference type="RefSeq" id="WP_323356928.1">
    <property type="nucleotide sequence ID" value="NZ_JAYGHY010000030.1"/>
</dbReference>
<keyword evidence="6 9" id="KW-0560">Oxidoreductase</keyword>
<evidence type="ECO:0000256" key="8">
    <source>
        <dbReference type="ARBA" id="ARBA00023167"/>
    </source>
</evidence>
<comment type="pathway">
    <text evidence="9">Amino-acid biosynthesis; L-methionine biosynthesis via salvage pathway; L-methionine from S-methyl-5-thio-alpha-D-ribose 1-phosphate: step 5/6.</text>
</comment>
<evidence type="ECO:0000256" key="10">
    <source>
        <dbReference type="SAM" id="MobiDB-lite"/>
    </source>
</evidence>
<keyword evidence="2 9" id="KW-0533">Nickel</keyword>
<feature type="binding site" evidence="9">
    <location>
        <position position="143"/>
    </location>
    <ligand>
        <name>Fe(2+)</name>
        <dbReference type="ChEBI" id="CHEBI:29033"/>
    </ligand>
</feature>
<keyword evidence="4 9" id="KW-0479">Metal-binding</keyword>
<feature type="binding site" evidence="9">
    <location>
        <position position="99"/>
    </location>
    <ligand>
        <name>Fe(2+)</name>
        <dbReference type="ChEBI" id="CHEBI:29033"/>
    </ligand>
</feature>
<evidence type="ECO:0000256" key="9">
    <source>
        <dbReference type="HAMAP-Rule" id="MF_01682"/>
    </source>
</evidence>
<organism evidence="11 12">
    <name type="scientific">Cyanobium gracile UHCC 0281</name>
    <dbReference type="NCBI Taxonomy" id="3110309"/>
    <lineage>
        <taxon>Bacteria</taxon>
        <taxon>Bacillati</taxon>
        <taxon>Cyanobacteriota</taxon>
        <taxon>Cyanophyceae</taxon>
        <taxon>Synechococcales</taxon>
        <taxon>Prochlorococcaceae</taxon>
        <taxon>Cyanobium</taxon>
    </lineage>
</organism>
<protein>
    <recommendedName>
        <fullName evidence="9">Acireductone dioxygenase</fullName>
    </recommendedName>
    <alternativeName>
        <fullName evidence="9">1,2-dihydroxy-3-keto-5-methylthiopentene dioxygenase</fullName>
        <shortName evidence="9">DHK-MTPene dioxygenase</shortName>
    </alternativeName>
    <alternativeName>
        <fullName evidence="9">Acireductone dioxygenase (Fe(2+)-requiring)</fullName>
        <shortName evidence="9">ARD'</shortName>
        <shortName evidence="9">Fe-ARD</shortName>
        <ecNumber evidence="9">1.13.11.54</ecNumber>
    </alternativeName>
    <alternativeName>
        <fullName evidence="9">Acireductone dioxygenase (Ni(2+)-requiring)</fullName>
        <shortName evidence="9">ARD</shortName>
        <shortName evidence="9">Ni-ARD</shortName>
        <ecNumber evidence="9">1.13.11.53</ecNumber>
    </alternativeName>
</protein>
<feature type="binding site" evidence="9">
    <location>
        <position position="105"/>
    </location>
    <ligand>
        <name>Ni(2+)</name>
        <dbReference type="ChEBI" id="CHEBI:49786"/>
    </ligand>
</feature>
<sequence length="188" mass="20408">MTHLVIRSASGGSHEAPLVQSGDGDRIASELAARGVRFERWATPVALAADADQTAILSAYATEIARVQADGGYRTVDAIRLGPDHPDRAALRAKFLSEHTHAEDEVRFFVEGRGLFCLHIADEVLQVVCEQGDWIGVPAGTRHWFDTGARPSFCALRFFDNSDGWVASFTGDPIATRFPLLEEVMAAA</sequence>
<reference evidence="11 12" key="1">
    <citation type="submission" date="2023-12" db="EMBL/GenBank/DDBJ databases">
        <title>Baltic Sea Cyanobacteria.</title>
        <authorList>
            <person name="Delbaje E."/>
            <person name="Fewer D.P."/>
            <person name="Shishido T.K."/>
        </authorList>
    </citation>
    <scope>NUCLEOTIDE SEQUENCE [LARGE SCALE GENOMIC DNA]</scope>
    <source>
        <strain evidence="11 12">UHCC 0281</strain>
    </source>
</reference>
<feature type="site" description="May play a role in metal incorporation in vivo" evidence="9">
    <location>
        <position position="98"/>
    </location>
</feature>
<feature type="binding site" evidence="9">
    <location>
        <position position="143"/>
    </location>
    <ligand>
        <name>Ni(2+)</name>
        <dbReference type="ChEBI" id="CHEBI:49786"/>
    </ligand>
</feature>
<evidence type="ECO:0000256" key="7">
    <source>
        <dbReference type="ARBA" id="ARBA00023004"/>
    </source>
</evidence>
<dbReference type="InterPro" id="IPR011051">
    <property type="entry name" value="RmlC_Cupin_sf"/>
</dbReference>
<feature type="site" description="May play a role in transmitting local conformational changes" evidence="9">
    <location>
        <position position="104"/>
    </location>
</feature>
<keyword evidence="7 9" id="KW-0408">Iron</keyword>
<evidence type="ECO:0000256" key="2">
    <source>
        <dbReference type="ARBA" id="ARBA00022596"/>
    </source>
</evidence>
<dbReference type="HAMAP" id="MF_01682">
    <property type="entry name" value="Salvage_MtnD"/>
    <property type="match status" value="1"/>
</dbReference>
<accession>A0ABU5SX05</accession>
<dbReference type="PANTHER" id="PTHR23418">
    <property type="entry name" value="ACIREDUCTONE DIOXYGENASE"/>
    <property type="match status" value="1"/>
</dbReference>
<comment type="subunit">
    <text evidence="9">Monomer.</text>
</comment>
<dbReference type="InterPro" id="IPR014710">
    <property type="entry name" value="RmlC-like_jellyroll"/>
</dbReference>
<evidence type="ECO:0000313" key="11">
    <source>
        <dbReference type="EMBL" id="MEA5442892.1"/>
    </source>
</evidence>
<dbReference type="Pfam" id="PF03079">
    <property type="entry name" value="ARD"/>
    <property type="match status" value="1"/>
</dbReference>
<dbReference type="EC" id="1.13.11.53" evidence="9"/>
<feature type="binding site" evidence="9">
    <location>
        <position position="101"/>
    </location>
    <ligand>
        <name>Ni(2+)</name>
        <dbReference type="ChEBI" id="CHEBI:49786"/>
    </ligand>
</feature>
<comment type="catalytic activity">
    <reaction evidence="9">
        <text>1,2-dihydroxy-5-(methylsulfanyl)pent-1-en-3-one + O2 = 3-(methylsulfanyl)propanoate + CO + formate + 2 H(+)</text>
        <dbReference type="Rhea" id="RHEA:14161"/>
        <dbReference type="ChEBI" id="CHEBI:15378"/>
        <dbReference type="ChEBI" id="CHEBI:15379"/>
        <dbReference type="ChEBI" id="CHEBI:15740"/>
        <dbReference type="ChEBI" id="CHEBI:17245"/>
        <dbReference type="ChEBI" id="CHEBI:49016"/>
        <dbReference type="ChEBI" id="CHEBI:49252"/>
        <dbReference type="EC" id="1.13.11.53"/>
    </reaction>
</comment>
<dbReference type="SUPFAM" id="SSF51182">
    <property type="entry name" value="RmlC-like cupins"/>
    <property type="match status" value="1"/>
</dbReference>
<evidence type="ECO:0000313" key="12">
    <source>
        <dbReference type="Proteomes" id="UP001302329"/>
    </source>
</evidence>
<keyword evidence="12" id="KW-1185">Reference proteome</keyword>
<dbReference type="EC" id="1.13.11.54" evidence="9"/>
<keyword evidence="8 9" id="KW-0486">Methionine biosynthesis</keyword>
<evidence type="ECO:0000256" key="1">
    <source>
        <dbReference type="ARBA" id="ARBA00000428"/>
    </source>
</evidence>
<evidence type="ECO:0000256" key="6">
    <source>
        <dbReference type="ARBA" id="ARBA00023002"/>
    </source>
</evidence>
<feature type="site" description="Important to generate the dianion" evidence="9">
    <location>
        <position position="107"/>
    </location>
</feature>
<dbReference type="InterPro" id="IPR023956">
    <property type="entry name" value="ARD_bac"/>
</dbReference>
<feature type="binding site" evidence="9">
    <location>
        <position position="99"/>
    </location>
    <ligand>
        <name>Ni(2+)</name>
        <dbReference type="ChEBI" id="CHEBI:49786"/>
    </ligand>
</feature>
<keyword evidence="5 9" id="KW-0223">Dioxygenase</keyword>
<comment type="caution">
    <text evidence="11">The sequence shown here is derived from an EMBL/GenBank/DDBJ whole genome shotgun (WGS) entry which is preliminary data.</text>
</comment>